<proteinExistence type="inferred from homology"/>
<feature type="domain" description="HpcH/HpaI aldolase/citrate lyase" evidence="4">
    <location>
        <begin position="27"/>
        <end position="174"/>
    </location>
</feature>
<evidence type="ECO:0000313" key="6">
    <source>
        <dbReference type="Proteomes" id="UP000653565"/>
    </source>
</evidence>
<name>A0A8H4HG36_9EURO</name>
<keyword evidence="3" id="KW-0456">Lyase</keyword>
<sequence>MHANNLLQATASNQVCKAFGIKASPHTHIVQLAKNAGFESLFIDLEHAWLSLEQTTTLCHVGLLAGISPFVRVPHQCGNGFVQRVLDVGALGVIFPHIQSAKDAKVAVRICKYPPQGCRSMTGQLPQFDLHGIPVDEIIRQANQSASTVFAMIESADAAKRADEITAVEGGDVVRGWVFRSVDRSRGQPGMRAHGKIFGLAGIYDDPATQDWVINELGCRFMLVQQDTSLISGGARKAAAAVPSVRS</sequence>
<comment type="caution">
    <text evidence="5">The sequence shown here is derived from an EMBL/GenBank/DDBJ whole genome shotgun (WGS) entry which is preliminary data.</text>
</comment>
<evidence type="ECO:0000256" key="3">
    <source>
        <dbReference type="ARBA" id="ARBA00023239"/>
    </source>
</evidence>
<dbReference type="Pfam" id="PF03328">
    <property type="entry name" value="HpcH_HpaI"/>
    <property type="match status" value="1"/>
</dbReference>
<accession>A0A8H4HG36</accession>
<dbReference type="GO" id="GO:0016832">
    <property type="term" value="F:aldehyde-lyase activity"/>
    <property type="evidence" value="ECO:0007669"/>
    <property type="project" value="TreeGrafter"/>
</dbReference>
<evidence type="ECO:0000259" key="4">
    <source>
        <dbReference type="Pfam" id="PF03328"/>
    </source>
</evidence>
<reference evidence="5" key="1">
    <citation type="journal article" date="2020" name="bioRxiv">
        <title>Genomic and phenotypic heterogeneity of clinical isolates of the human pathogens Aspergillus fumigatus, Aspergillus lentulus and Aspergillus fumigatiaffinis.</title>
        <authorList>
            <person name="dos Santos R.A.C."/>
            <person name="Steenwyk J.L."/>
            <person name="Rivero-Menendez O."/>
            <person name="Mead M.E."/>
            <person name="Silva L.P."/>
            <person name="Bastos R.W."/>
            <person name="Alastruey-Izquierdo A."/>
            <person name="Goldman G.H."/>
            <person name="Rokas A."/>
        </authorList>
    </citation>
    <scope>NUCLEOTIDE SEQUENCE</scope>
    <source>
        <strain evidence="5">CNM-CM6805</strain>
    </source>
</reference>
<reference evidence="5" key="2">
    <citation type="submission" date="2020-04" db="EMBL/GenBank/DDBJ databases">
        <authorList>
            <person name="Santos R.A.C."/>
            <person name="Steenwyk J.L."/>
            <person name="Rivero-Menendez O."/>
            <person name="Mead M.E."/>
            <person name="Silva L.P."/>
            <person name="Bastos R.W."/>
            <person name="Alastruey-Izquierdo A."/>
            <person name="Goldman G.H."/>
            <person name="Rokas A."/>
        </authorList>
    </citation>
    <scope>NUCLEOTIDE SEQUENCE</scope>
    <source>
        <strain evidence="5">CNM-CM6805</strain>
    </source>
</reference>
<evidence type="ECO:0000256" key="2">
    <source>
        <dbReference type="ARBA" id="ARBA00022723"/>
    </source>
</evidence>
<dbReference type="EMBL" id="JAAAPX010000014">
    <property type="protein sequence ID" value="KAF4242906.1"/>
    <property type="molecule type" value="Genomic_DNA"/>
</dbReference>
<dbReference type="InterPro" id="IPR050251">
    <property type="entry name" value="HpcH-HpaI_aldolase"/>
</dbReference>
<dbReference type="GO" id="GO:0046872">
    <property type="term" value="F:metal ion binding"/>
    <property type="evidence" value="ECO:0007669"/>
    <property type="project" value="UniProtKB-KW"/>
</dbReference>
<dbReference type="InterPro" id="IPR005000">
    <property type="entry name" value="Aldolase/citrate-lyase_domain"/>
</dbReference>
<dbReference type="AlphaFoldDB" id="A0A8H4HG36"/>
<dbReference type="GO" id="GO:0005737">
    <property type="term" value="C:cytoplasm"/>
    <property type="evidence" value="ECO:0007669"/>
    <property type="project" value="TreeGrafter"/>
</dbReference>
<gene>
    <name evidence="5" type="ORF">CNMCM6805_002014</name>
</gene>
<dbReference type="InterPro" id="IPR015813">
    <property type="entry name" value="Pyrv/PenolPyrv_kinase-like_dom"/>
</dbReference>
<evidence type="ECO:0000256" key="1">
    <source>
        <dbReference type="ARBA" id="ARBA00005568"/>
    </source>
</evidence>
<dbReference type="Gene3D" id="3.20.20.60">
    <property type="entry name" value="Phosphoenolpyruvate-binding domains"/>
    <property type="match status" value="1"/>
</dbReference>
<keyword evidence="6" id="KW-1185">Reference proteome</keyword>
<evidence type="ECO:0000313" key="5">
    <source>
        <dbReference type="EMBL" id="KAF4242906.1"/>
    </source>
</evidence>
<dbReference type="Proteomes" id="UP000653565">
    <property type="component" value="Unassembled WGS sequence"/>
</dbReference>
<dbReference type="SUPFAM" id="SSF51621">
    <property type="entry name" value="Phosphoenolpyruvate/pyruvate domain"/>
    <property type="match status" value="1"/>
</dbReference>
<comment type="similarity">
    <text evidence="1">Belongs to the HpcH/HpaI aldolase family.</text>
</comment>
<dbReference type="PANTHER" id="PTHR30502">
    <property type="entry name" value="2-KETO-3-DEOXY-L-RHAMNONATE ALDOLASE"/>
    <property type="match status" value="1"/>
</dbReference>
<protein>
    <recommendedName>
        <fullName evidence="4">HpcH/HpaI aldolase/citrate lyase domain-containing protein</fullName>
    </recommendedName>
</protein>
<dbReference type="InterPro" id="IPR040442">
    <property type="entry name" value="Pyrv_kinase-like_dom_sf"/>
</dbReference>
<organism evidence="5 6">
    <name type="scientific">Aspergillus fumigatiaffinis</name>
    <dbReference type="NCBI Taxonomy" id="340414"/>
    <lineage>
        <taxon>Eukaryota</taxon>
        <taxon>Fungi</taxon>
        <taxon>Dikarya</taxon>
        <taxon>Ascomycota</taxon>
        <taxon>Pezizomycotina</taxon>
        <taxon>Eurotiomycetes</taxon>
        <taxon>Eurotiomycetidae</taxon>
        <taxon>Eurotiales</taxon>
        <taxon>Aspergillaceae</taxon>
        <taxon>Aspergillus</taxon>
        <taxon>Aspergillus subgen. Fumigati</taxon>
    </lineage>
</organism>
<keyword evidence="2" id="KW-0479">Metal-binding</keyword>
<dbReference type="PANTHER" id="PTHR30502:SF0">
    <property type="entry name" value="PHOSPHOENOLPYRUVATE CARBOXYLASE FAMILY PROTEIN"/>
    <property type="match status" value="1"/>
</dbReference>